<keyword evidence="3" id="KW-0732">Signal</keyword>
<feature type="chain" id="PRO_5035883655" description="Mannosylglycerate hydrolase MGH1-like glycoside hydrolase domain-containing protein" evidence="3">
    <location>
        <begin position="19"/>
        <end position="720"/>
    </location>
</feature>
<dbReference type="EMBL" id="JAGDFM010000111">
    <property type="protein sequence ID" value="KAG7385965.1"/>
    <property type="molecule type" value="Genomic_DNA"/>
</dbReference>
<name>A0A8T1VXC5_9STRA</name>
<sequence length="720" mass="78906">MRLACVLLATCALALAAADAPCDERKLQRDAVVLLAAHVDVELGGVGAGKRDAMGFQYLKPAEALLAAQALAHEDFNQAAAQVQRILEYQKPDGLLPHLVYGPSVPSHLRWIPSNRTFHPGPAFWQHTPQQEGELSTSTLNTSTISAPPVAGDVAWEIFRLAPYDSVLGVRTTAVQFLCRVYEPLKKLQKHVFSTRRGPAPNSLLTARHPWETFSSLSPHWKAFLAELKNAPDYETVVSSIPEEARTRFAAGASTIFSAEDAVENLYEPMVYLAAQTRRGGGREVYSRKSAVVESSIAYAAGGVEAAQFGVEDVEFNALMLRSSSGLVNIGRVLVEHSSVCTGFTLTQEELLNDMEELHSMARGLEVALIGNNNTRGLWNTSADFFADSSRLSLTSVHTLRGFLPGYAAELDDDKKMRSMKHFLSEPGSFSFFCTQFPASFFACSRDASSNVDGSMDGHPATTTWILYNYFLLRGFARNKFPGLADYIRNKTRDMVCEATAPTRPSLSWFPFSLTAEEPAPTALTPAYDSHSATPVQVFDDSYLGSTLAAATLLNILLPAVIPPPSPDTPPIDHRILSVIMCVELVVAFGVAMSCFLFSVYFVANRPRETRLSPASAARRRSSAGTAGKKPRDKVDRRREDLEDRGRSSASGSSWADRYSESSYSDYSPQSGHAPYELEESLISEEDEHYGSFDEAEQRQTPSNSAWKAVKKALADISPW</sequence>
<proteinExistence type="predicted"/>
<feature type="domain" description="Mannosylglycerate hydrolase MGH1-like glycoside hydrolase" evidence="4">
    <location>
        <begin position="64"/>
        <end position="495"/>
    </location>
</feature>
<evidence type="ECO:0000259" key="4">
    <source>
        <dbReference type="Pfam" id="PF22422"/>
    </source>
</evidence>
<feature type="transmembrane region" description="Helical" evidence="2">
    <location>
        <begin position="576"/>
        <end position="604"/>
    </location>
</feature>
<dbReference type="Pfam" id="PF22422">
    <property type="entry name" value="MGH1-like_GH"/>
    <property type="match status" value="1"/>
</dbReference>
<feature type="region of interest" description="Disordered" evidence="1">
    <location>
        <begin position="687"/>
        <end position="706"/>
    </location>
</feature>
<keyword evidence="2" id="KW-0812">Transmembrane</keyword>
<accession>A0A8T1VXC5</accession>
<dbReference type="InterPro" id="IPR054491">
    <property type="entry name" value="MGH1-like_GH"/>
</dbReference>
<feature type="compositionally biased region" description="Basic and acidic residues" evidence="1">
    <location>
        <begin position="633"/>
        <end position="647"/>
    </location>
</feature>
<evidence type="ECO:0000313" key="5">
    <source>
        <dbReference type="EMBL" id="KAG7385965.1"/>
    </source>
</evidence>
<comment type="caution">
    <text evidence="5">The sequence shown here is derived from an EMBL/GenBank/DDBJ whole genome shotgun (WGS) entry which is preliminary data.</text>
</comment>
<feature type="signal peptide" evidence="3">
    <location>
        <begin position="1"/>
        <end position="18"/>
    </location>
</feature>
<dbReference type="Proteomes" id="UP000694044">
    <property type="component" value="Unassembled WGS sequence"/>
</dbReference>
<dbReference type="AlphaFoldDB" id="A0A8T1VXC5"/>
<feature type="region of interest" description="Disordered" evidence="1">
    <location>
        <begin position="612"/>
        <end position="681"/>
    </location>
</feature>
<feature type="compositionally biased region" description="Low complexity" evidence="1">
    <location>
        <begin position="648"/>
        <end position="671"/>
    </location>
</feature>
<evidence type="ECO:0000313" key="6">
    <source>
        <dbReference type="Proteomes" id="UP000694044"/>
    </source>
</evidence>
<evidence type="ECO:0000256" key="3">
    <source>
        <dbReference type="SAM" id="SignalP"/>
    </source>
</evidence>
<evidence type="ECO:0000256" key="1">
    <source>
        <dbReference type="SAM" id="MobiDB-lite"/>
    </source>
</evidence>
<keyword evidence="2" id="KW-1133">Transmembrane helix</keyword>
<dbReference type="OrthoDB" id="113991at2759"/>
<keyword evidence="6" id="KW-1185">Reference proteome</keyword>
<gene>
    <name evidence="5" type="ORF">PHYPSEUDO_000927</name>
</gene>
<organism evidence="5 6">
    <name type="scientific">Phytophthora pseudosyringae</name>
    <dbReference type="NCBI Taxonomy" id="221518"/>
    <lineage>
        <taxon>Eukaryota</taxon>
        <taxon>Sar</taxon>
        <taxon>Stramenopiles</taxon>
        <taxon>Oomycota</taxon>
        <taxon>Peronosporomycetes</taxon>
        <taxon>Peronosporales</taxon>
        <taxon>Peronosporaceae</taxon>
        <taxon>Phytophthora</taxon>
    </lineage>
</organism>
<feature type="compositionally biased region" description="Basic and acidic residues" evidence="1">
    <location>
        <begin position="689"/>
        <end position="698"/>
    </location>
</feature>
<keyword evidence="2" id="KW-0472">Membrane</keyword>
<reference evidence="5" key="1">
    <citation type="submission" date="2021-02" db="EMBL/GenBank/DDBJ databases">
        <authorList>
            <person name="Palmer J.M."/>
        </authorList>
    </citation>
    <scope>NUCLEOTIDE SEQUENCE</scope>
    <source>
        <strain evidence="5">SCRP734</strain>
    </source>
</reference>
<evidence type="ECO:0000256" key="2">
    <source>
        <dbReference type="SAM" id="Phobius"/>
    </source>
</evidence>
<protein>
    <recommendedName>
        <fullName evidence="4">Mannosylglycerate hydrolase MGH1-like glycoside hydrolase domain-containing protein</fullName>
    </recommendedName>
</protein>